<organism evidence="2 3">
    <name type="scientific">Microvirga mediterraneensis</name>
    <dbReference type="NCBI Taxonomy" id="2754695"/>
    <lineage>
        <taxon>Bacteria</taxon>
        <taxon>Pseudomonadati</taxon>
        <taxon>Pseudomonadota</taxon>
        <taxon>Alphaproteobacteria</taxon>
        <taxon>Hyphomicrobiales</taxon>
        <taxon>Methylobacteriaceae</taxon>
        <taxon>Microvirga</taxon>
    </lineage>
</organism>
<sequence length="291" mass="32745">MTLLPQHLTRYISLTQFFEQLGRLTFAESWSGREISADTVIPYEEALVLSAELKAKSAELAKRSGQSDIDYVDHLIRQNELTGDLDHNAPFRRLIYRLDFLHSYFRAHPIEDKAGYETAYSTHLRRQSTVEKIREVLAQQALQAFESTEDGRREVSGDVWGSKDVDLDIEANSARAGPRKLVNISFHLDDAQRIISSLAGRAIATGKAEADAKRCLITMMNDHGTARRSKSEVWKELKGEFPGLSEKGFERAWTAACEATRSGWNKAGRPRGVPVSQKSQRAKSPRNLRGN</sequence>
<evidence type="ECO:0000313" key="2">
    <source>
        <dbReference type="EMBL" id="MBA1154929.1"/>
    </source>
</evidence>
<feature type="compositionally biased region" description="Basic residues" evidence="1">
    <location>
        <begin position="280"/>
        <end position="291"/>
    </location>
</feature>
<dbReference type="Proteomes" id="UP000572984">
    <property type="component" value="Unassembled WGS sequence"/>
</dbReference>
<comment type="caution">
    <text evidence="2">The sequence shown here is derived from an EMBL/GenBank/DDBJ whole genome shotgun (WGS) entry which is preliminary data.</text>
</comment>
<accession>A0A838BIK9</accession>
<evidence type="ECO:0000313" key="3">
    <source>
        <dbReference type="Proteomes" id="UP000572984"/>
    </source>
</evidence>
<dbReference type="AlphaFoldDB" id="A0A838BIK9"/>
<evidence type="ECO:0000256" key="1">
    <source>
        <dbReference type="SAM" id="MobiDB-lite"/>
    </source>
</evidence>
<keyword evidence="3" id="KW-1185">Reference proteome</keyword>
<feature type="region of interest" description="Disordered" evidence="1">
    <location>
        <begin position="260"/>
        <end position="291"/>
    </location>
</feature>
<dbReference type="RefSeq" id="WP_181050612.1">
    <property type="nucleotide sequence ID" value="NZ_JACDXJ010000001.1"/>
</dbReference>
<proteinExistence type="predicted"/>
<name>A0A838BIK9_9HYPH</name>
<dbReference type="EMBL" id="JACDXJ010000001">
    <property type="protein sequence ID" value="MBA1154929.1"/>
    <property type="molecule type" value="Genomic_DNA"/>
</dbReference>
<gene>
    <name evidence="2" type="ORF">H0S73_02150</name>
</gene>
<reference evidence="2 3" key="1">
    <citation type="submission" date="2020-07" db="EMBL/GenBank/DDBJ databases">
        <title>Draft genome and description of Microvirga mediterraneensis Marseille-Q2068 sp. nov.</title>
        <authorList>
            <person name="Boxberger M."/>
        </authorList>
    </citation>
    <scope>NUCLEOTIDE SEQUENCE [LARGE SCALE GENOMIC DNA]</scope>
    <source>
        <strain evidence="2 3">Marseille-Q2068</strain>
    </source>
</reference>
<protein>
    <submittedName>
        <fullName evidence="2">Uncharacterized protein</fullName>
    </submittedName>
</protein>